<organism evidence="2 3">
    <name type="scientific">Mycobacterium riyadhense</name>
    <dbReference type="NCBI Taxonomy" id="486698"/>
    <lineage>
        <taxon>Bacteria</taxon>
        <taxon>Bacillati</taxon>
        <taxon>Actinomycetota</taxon>
        <taxon>Actinomycetes</taxon>
        <taxon>Mycobacteriales</taxon>
        <taxon>Mycobacteriaceae</taxon>
        <taxon>Mycobacterium</taxon>
    </lineage>
</organism>
<keyword evidence="1" id="KW-1133">Transmembrane helix</keyword>
<feature type="transmembrane region" description="Helical" evidence="1">
    <location>
        <begin position="14"/>
        <end position="34"/>
    </location>
</feature>
<gene>
    <name evidence="2" type="ORF">AWC22_10735</name>
</gene>
<sequence>MADSTVDQVARTNVAVALLVVGAFPASHLVVMIGRDVVVSAVRRFGGSRFAGRELAAALGGAER</sequence>
<accession>A0A1X2DEG9</accession>
<dbReference type="AlphaFoldDB" id="A0A1X2DEG9"/>
<dbReference type="Proteomes" id="UP000193087">
    <property type="component" value="Unassembled WGS sequence"/>
</dbReference>
<keyword evidence="1" id="KW-0472">Membrane</keyword>
<evidence type="ECO:0000313" key="2">
    <source>
        <dbReference type="EMBL" id="ORW86430.1"/>
    </source>
</evidence>
<protein>
    <submittedName>
        <fullName evidence="2">Uncharacterized protein</fullName>
    </submittedName>
</protein>
<evidence type="ECO:0000256" key="1">
    <source>
        <dbReference type="SAM" id="Phobius"/>
    </source>
</evidence>
<comment type="caution">
    <text evidence="2">The sequence shown here is derived from an EMBL/GenBank/DDBJ whole genome shotgun (WGS) entry which is preliminary data.</text>
</comment>
<reference evidence="2 3" key="1">
    <citation type="submission" date="2016-01" db="EMBL/GenBank/DDBJ databases">
        <title>The new phylogeny of the genus Mycobacterium.</title>
        <authorList>
            <person name="Tarcisio F."/>
            <person name="Conor M."/>
            <person name="Antonella G."/>
            <person name="Elisabetta G."/>
            <person name="Giulia F.S."/>
            <person name="Sara T."/>
            <person name="Anna F."/>
            <person name="Clotilde B."/>
            <person name="Roberto B."/>
            <person name="Veronica D.S."/>
            <person name="Fabio R."/>
            <person name="Monica P."/>
            <person name="Olivier J."/>
            <person name="Enrico T."/>
            <person name="Nicola S."/>
        </authorList>
    </citation>
    <scope>NUCLEOTIDE SEQUENCE [LARGE SCALE GENOMIC DNA]</scope>
    <source>
        <strain evidence="2 3">DSM 45176</strain>
    </source>
</reference>
<keyword evidence="1" id="KW-0812">Transmembrane</keyword>
<evidence type="ECO:0000313" key="3">
    <source>
        <dbReference type="Proteomes" id="UP000193087"/>
    </source>
</evidence>
<name>A0A1X2DEG9_9MYCO</name>
<proteinExistence type="predicted"/>
<keyword evidence="3" id="KW-1185">Reference proteome</keyword>
<dbReference type="EMBL" id="LQPQ01000025">
    <property type="protein sequence ID" value="ORW86430.1"/>
    <property type="molecule type" value="Genomic_DNA"/>
</dbReference>